<evidence type="ECO:0000313" key="2">
    <source>
        <dbReference type="EMBL" id="EKC72434.1"/>
    </source>
</evidence>
<comment type="caution">
    <text evidence="2">The sequence shown here is derived from an EMBL/GenBank/DDBJ whole genome shotgun (WGS) entry which is preliminary data.</text>
</comment>
<dbReference type="EMBL" id="AJWZ01001905">
    <property type="protein sequence ID" value="EKC72434.1"/>
    <property type="molecule type" value="Genomic_DNA"/>
</dbReference>
<dbReference type="InterPro" id="IPR002156">
    <property type="entry name" value="RNaseH_domain"/>
</dbReference>
<gene>
    <name evidence="2" type="ORF">OBE_02890</name>
</gene>
<dbReference type="Pfam" id="PF00075">
    <property type="entry name" value="RNase_H"/>
    <property type="match status" value="1"/>
</dbReference>
<feature type="domain" description="RNase H type-1" evidence="1">
    <location>
        <begin position="14"/>
        <end position="61"/>
    </location>
</feature>
<dbReference type="AlphaFoldDB" id="K1TXU7"/>
<proteinExistence type="predicted"/>
<dbReference type="GO" id="GO:0003676">
    <property type="term" value="F:nucleic acid binding"/>
    <property type="evidence" value="ECO:0007669"/>
    <property type="project" value="InterPro"/>
</dbReference>
<dbReference type="Gene3D" id="3.30.420.10">
    <property type="entry name" value="Ribonuclease H-like superfamily/Ribonuclease H"/>
    <property type="match status" value="1"/>
</dbReference>
<dbReference type="InterPro" id="IPR012337">
    <property type="entry name" value="RNaseH-like_sf"/>
</dbReference>
<protein>
    <submittedName>
        <fullName evidence="2">Ribonuclease HI</fullName>
    </submittedName>
</protein>
<dbReference type="InterPro" id="IPR036397">
    <property type="entry name" value="RNaseH_sf"/>
</dbReference>
<dbReference type="GO" id="GO:0004523">
    <property type="term" value="F:RNA-DNA hybrid ribonuclease activity"/>
    <property type="evidence" value="ECO:0007669"/>
    <property type="project" value="InterPro"/>
</dbReference>
<organism evidence="2">
    <name type="scientific">human gut metagenome</name>
    <dbReference type="NCBI Taxonomy" id="408170"/>
    <lineage>
        <taxon>unclassified sequences</taxon>
        <taxon>metagenomes</taxon>
        <taxon>organismal metagenomes</taxon>
    </lineage>
</organism>
<accession>K1TXU7</accession>
<dbReference type="PROSITE" id="PS50879">
    <property type="entry name" value="RNASE_H_1"/>
    <property type="match status" value="1"/>
</dbReference>
<name>K1TXU7_9ZZZZ</name>
<sequence>MRIHTQNIRIGDSFVKEVEIFTDGACQGNPGPGGWGAILRYQQTEKELAAEMQILQTTVWN</sequence>
<evidence type="ECO:0000259" key="1">
    <source>
        <dbReference type="PROSITE" id="PS50879"/>
    </source>
</evidence>
<reference evidence="2" key="1">
    <citation type="journal article" date="2013" name="Environ. Microbiol.">
        <title>Microbiota from the distal guts of lean and obese adolescents exhibit partial functional redundancy besides clear differences in community structure.</title>
        <authorList>
            <person name="Ferrer M."/>
            <person name="Ruiz A."/>
            <person name="Lanza F."/>
            <person name="Haange S.B."/>
            <person name="Oberbach A."/>
            <person name="Till H."/>
            <person name="Bargiela R."/>
            <person name="Campoy C."/>
            <person name="Segura M.T."/>
            <person name="Richter M."/>
            <person name="von Bergen M."/>
            <person name="Seifert J."/>
            <person name="Suarez A."/>
        </authorList>
    </citation>
    <scope>NUCLEOTIDE SEQUENCE</scope>
</reference>
<dbReference type="SUPFAM" id="SSF53098">
    <property type="entry name" value="Ribonuclease H-like"/>
    <property type="match status" value="1"/>
</dbReference>